<gene>
    <name evidence="1" type="ORF">LOY88_004760</name>
</gene>
<name>A0ACB8USP7_9EURO</name>
<sequence length="566" mass="63664">MPGLKNQIELAPCLFPDDPIFSQLRRFSKEVPGNVIHDEYGSIDASYDDLINDVIHLRQVLQRRLPDTSFDERGILQDHATSIAFLGFSGYNFIISFLAIAALGGNCVPLKPGIALEKTTYFLNKSDATCVLTEAETLDYAEATREYIKAQSRQELDTILISRATSWPKGYAGLELSEYLSLPPCTGCLVLFTSGTLGQPKGAILPRQLFYFTEGQEDPTNFYLASSPIHWIGGAMGLLISVLNGERMHIMKSESGPEQFWEILKDGKITIMSLPPRRLRAMMEYYNDNIRDFSPQERDKYVNGLRSLHTVLPSGAMLNPSARKFFKDLVNMPIKNGYGITEMGGGVMITPDGWESLERCIGTPLPGFSVKLSDGDRGELLVKSDSMFVGYINDEERTRKAFDDEGFYKTGDYVHRIGDKYFFDGRVSSDWIPVYDKKVPILAVEQCLMNLPYISEAHILPVLDHEASGVVAALVRPRKRKTTGEEYERITLQKIREDLTAAKMSWYKLPTLLRVLQDDEEVPMTASDKILKQESLRKYFQISGYMPEGYAVDGVEYCGNKALSTK</sequence>
<accession>A0ACB8USP7</accession>
<comment type="caution">
    <text evidence="1">The sequence shown here is derived from an EMBL/GenBank/DDBJ whole genome shotgun (WGS) entry which is preliminary data.</text>
</comment>
<protein>
    <submittedName>
        <fullName evidence="1">Uncharacterized protein</fullName>
    </submittedName>
</protein>
<reference evidence="1" key="1">
    <citation type="journal article" date="2022" name="bioRxiv">
        <title>Population genetic analysis of Ophidiomyces ophidiicola, the causative agent of snake fungal disease, indicates recent introductions to the USA.</title>
        <authorList>
            <person name="Ladner J.T."/>
            <person name="Palmer J.M."/>
            <person name="Ettinger C.L."/>
            <person name="Stajich J.E."/>
            <person name="Farrell T.M."/>
            <person name="Glorioso B.M."/>
            <person name="Lawson B."/>
            <person name="Price S.J."/>
            <person name="Stengle A.G."/>
            <person name="Grear D.A."/>
            <person name="Lorch J.M."/>
        </authorList>
    </citation>
    <scope>NUCLEOTIDE SEQUENCE</scope>
    <source>
        <strain evidence="1">NWHC 24266-5</strain>
    </source>
</reference>
<dbReference type="EMBL" id="JALBCA010000076">
    <property type="protein sequence ID" value="KAI2384234.1"/>
    <property type="molecule type" value="Genomic_DNA"/>
</dbReference>
<evidence type="ECO:0000313" key="1">
    <source>
        <dbReference type="EMBL" id="KAI2384234.1"/>
    </source>
</evidence>
<organism evidence="1">
    <name type="scientific">Ophidiomyces ophidiicola</name>
    <dbReference type="NCBI Taxonomy" id="1387563"/>
    <lineage>
        <taxon>Eukaryota</taxon>
        <taxon>Fungi</taxon>
        <taxon>Dikarya</taxon>
        <taxon>Ascomycota</taxon>
        <taxon>Pezizomycotina</taxon>
        <taxon>Eurotiomycetes</taxon>
        <taxon>Eurotiomycetidae</taxon>
        <taxon>Onygenales</taxon>
        <taxon>Onygenaceae</taxon>
        <taxon>Ophidiomyces</taxon>
    </lineage>
</organism>
<proteinExistence type="predicted"/>